<reference evidence="3 4" key="1">
    <citation type="submission" date="2019-02" db="EMBL/GenBank/DDBJ databases">
        <title>Draft genome sequences of novel Actinobacteria.</title>
        <authorList>
            <person name="Sahin N."/>
            <person name="Ay H."/>
            <person name="Saygin H."/>
        </authorList>
    </citation>
    <scope>NUCLEOTIDE SEQUENCE [LARGE SCALE GENOMIC DNA]</scope>
    <source>
        <strain evidence="3 4">KC603</strain>
    </source>
</reference>
<evidence type="ECO:0000256" key="1">
    <source>
        <dbReference type="SAM" id="MobiDB-lite"/>
    </source>
</evidence>
<dbReference type="OrthoDB" id="3786414at2"/>
<proteinExistence type="predicted"/>
<dbReference type="Proteomes" id="UP000295621">
    <property type="component" value="Unassembled WGS sequence"/>
</dbReference>
<keyword evidence="4" id="KW-1185">Reference proteome</keyword>
<evidence type="ECO:0000313" key="4">
    <source>
        <dbReference type="Proteomes" id="UP000295621"/>
    </source>
</evidence>
<keyword evidence="2" id="KW-0472">Membrane</keyword>
<gene>
    <name evidence="3" type="ORF">E1212_09310</name>
</gene>
<feature type="region of interest" description="Disordered" evidence="1">
    <location>
        <begin position="80"/>
        <end position="111"/>
    </location>
</feature>
<feature type="compositionally biased region" description="Basic and acidic residues" evidence="1">
    <location>
        <begin position="288"/>
        <end position="298"/>
    </location>
</feature>
<evidence type="ECO:0000313" key="3">
    <source>
        <dbReference type="EMBL" id="TDC52246.1"/>
    </source>
</evidence>
<feature type="transmembrane region" description="Helical" evidence="2">
    <location>
        <begin position="42"/>
        <end position="63"/>
    </location>
</feature>
<sequence length="310" mass="32550">MIEDDELRRQFDRVGFAGEPPMGSTATDDLVRGRRHLRRRRIATLGGGALGVAAAGVGVALLLPGFGPAASSDLDVAGAGPAPVEVTDETAPATHETGVPSQEPSQEPTVDDEYQLGFPLTRQLLLDTAVEHLDPAHEHLPAESTGLTGGGTNVGTKLEWLVDGDDGMGLVQVAVTGPGYADEYEFARQDFAANIGCEIDTDRCIEQPIPGTDETALVGAANPDTHLLFSIVYERADGSFVGIAVSDLFGNNSLIPLAEMDVSLEQGFAFVTDPDLALAPGESAEDYDVLRPGEREDGSIPEGTSEEPVD</sequence>
<comment type="caution">
    <text evidence="3">The sequence shown here is derived from an EMBL/GenBank/DDBJ whole genome shotgun (WGS) entry which is preliminary data.</text>
</comment>
<feature type="compositionally biased region" description="Polar residues" evidence="1">
    <location>
        <begin position="99"/>
        <end position="108"/>
    </location>
</feature>
<protein>
    <submittedName>
        <fullName evidence="3">Uncharacterized protein</fullName>
    </submittedName>
</protein>
<keyword evidence="2" id="KW-0812">Transmembrane</keyword>
<feature type="region of interest" description="Disordered" evidence="1">
    <location>
        <begin position="281"/>
        <end position="310"/>
    </location>
</feature>
<accession>A0A4R4RRN2</accession>
<keyword evidence="2" id="KW-1133">Transmembrane helix</keyword>
<evidence type="ECO:0000256" key="2">
    <source>
        <dbReference type="SAM" id="Phobius"/>
    </source>
</evidence>
<dbReference type="RefSeq" id="WP_131981594.1">
    <property type="nucleotide sequence ID" value="NZ_SMKL01000016.1"/>
</dbReference>
<organism evidence="3 4">
    <name type="scientific">Jiangella ureilytica</name>
    <dbReference type="NCBI Taxonomy" id="2530374"/>
    <lineage>
        <taxon>Bacteria</taxon>
        <taxon>Bacillati</taxon>
        <taxon>Actinomycetota</taxon>
        <taxon>Actinomycetes</taxon>
        <taxon>Jiangellales</taxon>
        <taxon>Jiangellaceae</taxon>
        <taxon>Jiangella</taxon>
    </lineage>
</organism>
<dbReference type="EMBL" id="SMKL01000016">
    <property type="protein sequence ID" value="TDC52246.1"/>
    <property type="molecule type" value="Genomic_DNA"/>
</dbReference>
<dbReference type="AlphaFoldDB" id="A0A4R4RRN2"/>
<name>A0A4R4RRN2_9ACTN</name>